<organism evidence="3">
    <name type="scientific">freshwater metagenome</name>
    <dbReference type="NCBI Taxonomy" id="449393"/>
    <lineage>
        <taxon>unclassified sequences</taxon>
        <taxon>metagenomes</taxon>
        <taxon>ecological metagenomes</taxon>
    </lineage>
</organism>
<name>A0A6J7D8C6_9ZZZZ</name>
<dbReference type="PANTHER" id="PTHR37938:SF1">
    <property type="entry name" value="BLL0215 PROTEIN"/>
    <property type="match status" value="1"/>
</dbReference>
<feature type="transmembrane region" description="Helical" evidence="1">
    <location>
        <begin position="25"/>
        <end position="46"/>
    </location>
</feature>
<keyword evidence="1" id="KW-0812">Transmembrane</keyword>
<feature type="domain" description="YdbS-like PH" evidence="2">
    <location>
        <begin position="79"/>
        <end position="154"/>
    </location>
</feature>
<gene>
    <name evidence="3" type="ORF">UFOPK3401_00497</name>
</gene>
<keyword evidence="1" id="KW-1133">Transmembrane helix</keyword>
<proteinExistence type="predicted"/>
<dbReference type="InterPro" id="IPR005182">
    <property type="entry name" value="YdbS-like_PH"/>
</dbReference>
<sequence>MTYPAKLLGDGESIAFEMRPHWRSLIVPAVVLILTVAGASFLLSTFNGSGFLARLVGGITWVSAVVLILGWCLRPFLNWFTTDYVFTNRRIIVRTGLFRRIGRDMPLSRVNNVTFDKTVTERILNCGTLSVQSAAEQGSLIIASVPDVENIQREVYRLYEADDLRRRSAGPGAPSDGS</sequence>
<accession>A0A6J7D8C6</accession>
<reference evidence="3" key="1">
    <citation type="submission" date="2020-05" db="EMBL/GenBank/DDBJ databases">
        <authorList>
            <person name="Chiriac C."/>
            <person name="Salcher M."/>
            <person name="Ghai R."/>
            <person name="Kavagutti S V."/>
        </authorList>
    </citation>
    <scope>NUCLEOTIDE SEQUENCE</scope>
</reference>
<protein>
    <submittedName>
        <fullName evidence="3">Unannotated protein</fullName>
    </submittedName>
</protein>
<dbReference type="PANTHER" id="PTHR37938">
    <property type="entry name" value="BLL0215 PROTEIN"/>
    <property type="match status" value="1"/>
</dbReference>
<evidence type="ECO:0000313" key="3">
    <source>
        <dbReference type="EMBL" id="CAB4865418.1"/>
    </source>
</evidence>
<evidence type="ECO:0000259" key="2">
    <source>
        <dbReference type="Pfam" id="PF03703"/>
    </source>
</evidence>
<dbReference type="AlphaFoldDB" id="A0A6J7D8C6"/>
<dbReference type="EMBL" id="CAFBLM010000015">
    <property type="protein sequence ID" value="CAB4865418.1"/>
    <property type="molecule type" value="Genomic_DNA"/>
</dbReference>
<evidence type="ECO:0000256" key="1">
    <source>
        <dbReference type="SAM" id="Phobius"/>
    </source>
</evidence>
<keyword evidence="1" id="KW-0472">Membrane</keyword>
<feature type="transmembrane region" description="Helical" evidence="1">
    <location>
        <begin position="52"/>
        <end position="73"/>
    </location>
</feature>
<dbReference type="Pfam" id="PF03703">
    <property type="entry name" value="bPH_2"/>
    <property type="match status" value="1"/>
</dbReference>